<reference evidence="6" key="1">
    <citation type="journal article" date="2021" name="Nat. Commun.">
        <title>Genomic analyses provide insights into spinach domestication and the genetic basis of agronomic traits.</title>
        <authorList>
            <person name="Cai X."/>
            <person name="Sun X."/>
            <person name="Xu C."/>
            <person name="Sun H."/>
            <person name="Wang X."/>
            <person name="Ge C."/>
            <person name="Zhang Z."/>
            <person name="Wang Q."/>
            <person name="Fei Z."/>
            <person name="Jiao C."/>
            <person name="Wang Q."/>
        </authorList>
    </citation>
    <scope>NUCLEOTIDE SEQUENCE [LARGE SCALE GENOMIC DNA]</scope>
    <source>
        <strain evidence="6">cv. Varoflay</strain>
    </source>
</reference>
<dbReference type="InterPro" id="IPR036312">
    <property type="entry name" value="Bifun_inhib/LTP/seed_sf"/>
</dbReference>
<proteinExistence type="inferred from homology"/>
<evidence type="ECO:0000313" key="7">
    <source>
        <dbReference type="RefSeq" id="XP_021856448.1"/>
    </source>
</evidence>
<keyword evidence="6" id="KW-1185">Reference proteome</keyword>
<evidence type="ECO:0000256" key="1">
    <source>
        <dbReference type="ARBA" id="ARBA00008262"/>
    </source>
</evidence>
<name>A0A9R0K3I8_SPIOL</name>
<evidence type="ECO:0000313" key="6">
    <source>
        <dbReference type="Proteomes" id="UP000813463"/>
    </source>
</evidence>
<keyword evidence="4" id="KW-0732">Signal</keyword>
<dbReference type="RefSeq" id="XP_021856448.1">
    <property type="nucleotide sequence ID" value="XM_022000756.2"/>
</dbReference>
<accession>A0A9R0K3I8</accession>
<feature type="chain" id="PRO_5040368833" evidence="4">
    <location>
        <begin position="22"/>
        <end position="148"/>
    </location>
</feature>
<dbReference type="AlphaFoldDB" id="A0A9R0K3I8"/>
<dbReference type="Proteomes" id="UP000813463">
    <property type="component" value="Chromosome 4"/>
</dbReference>
<organism evidence="6 7">
    <name type="scientific">Spinacia oleracea</name>
    <name type="common">Spinach</name>
    <dbReference type="NCBI Taxonomy" id="3562"/>
    <lineage>
        <taxon>Eukaryota</taxon>
        <taxon>Viridiplantae</taxon>
        <taxon>Streptophyta</taxon>
        <taxon>Embryophyta</taxon>
        <taxon>Tracheophyta</taxon>
        <taxon>Spermatophyta</taxon>
        <taxon>Magnoliopsida</taxon>
        <taxon>eudicotyledons</taxon>
        <taxon>Gunneridae</taxon>
        <taxon>Pentapetalae</taxon>
        <taxon>Caryophyllales</taxon>
        <taxon>Chenopodiaceae</taxon>
        <taxon>Chenopodioideae</taxon>
        <taxon>Anserineae</taxon>
        <taxon>Spinacia</taxon>
    </lineage>
</organism>
<feature type="signal peptide" evidence="4">
    <location>
        <begin position="1"/>
        <end position="21"/>
    </location>
</feature>
<dbReference type="Pfam" id="PF00234">
    <property type="entry name" value="Tryp_alpha_amyl"/>
    <property type="match status" value="1"/>
</dbReference>
<dbReference type="InterPro" id="IPR016140">
    <property type="entry name" value="Bifunc_inhib/LTP/seed_store"/>
</dbReference>
<keyword evidence="2" id="KW-0758">Storage protein</keyword>
<dbReference type="SUPFAM" id="SSF47699">
    <property type="entry name" value="Bifunctional inhibitor/lipid-transfer protein/seed storage 2S albumin"/>
    <property type="match status" value="1"/>
</dbReference>
<reference evidence="7" key="2">
    <citation type="submission" date="2025-08" db="UniProtKB">
        <authorList>
            <consortium name="RefSeq"/>
        </authorList>
    </citation>
    <scope>IDENTIFICATION</scope>
    <source>
        <tissue evidence="7">Leaf</tissue>
    </source>
</reference>
<dbReference type="GeneID" id="110795737"/>
<dbReference type="Gene3D" id="1.10.110.10">
    <property type="entry name" value="Plant lipid-transfer and hydrophobic proteins"/>
    <property type="match status" value="1"/>
</dbReference>
<evidence type="ECO:0000256" key="4">
    <source>
        <dbReference type="SAM" id="SignalP"/>
    </source>
</evidence>
<dbReference type="OrthoDB" id="1922883at2759"/>
<evidence type="ECO:0000259" key="5">
    <source>
        <dbReference type="SMART" id="SM00499"/>
    </source>
</evidence>
<protein>
    <submittedName>
        <fullName evidence="7">2S sulfur-rich seed storage protein 2</fullName>
    </submittedName>
</protein>
<dbReference type="InterPro" id="IPR000617">
    <property type="entry name" value="Napin/2SS/CON"/>
</dbReference>
<evidence type="ECO:0000256" key="3">
    <source>
        <dbReference type="ARBA" id="ARBA00023129"/>
    </source>
</evidence>
<dbReference type="GO" id="GO:0045735">
    <property type="term" value="F:nutrient reservoir activity"/>
    <property type="evidence" value="ECO:0007669"/>
    <property type="project" value="UniProtKB-KW"/>
</dbReference>
<sequence length="148" mass="17443">MASKVVILAAMMATLVVMTHATIITTEVEVEVEIEDTASDRRMSTSSQCRRELRSQWPNHCEQYMMQGMRRRSYMIDEDINQGKQSRQYFDKCCDDLRMMQPQCQCEAMKMMMQDMEMKQQGHMMMDKAMKIPMMCGTMQRQCPMSYI</sequence>
<dbReference type="PANTHER" id="PTHR35496">
    <property type="entry name" value="2S SEED STORAGE PROTEIN 1-RELATED"/>
    <property type="match status" value="1"/>
</dbReference>
<comment type="similarity">
    <text evidence="1">Belongs to the 2S seed storage albumins family.</text>
</comment>
<dbReference type="SMART" id="SM00499">
    <property type="entry name" value="AAI"/>
    <property type="match status" value="1"/>
</dbReference>
<keyword evidence="3" id="KW-0708">Seed storage protein</keyword>
<evidence type="ECO:0000256" key="2">
    <source>
        <dbReference type="ARBA" id="ARBA00022761"/>
    </source>
</evidence>
<feature type="domain" description="Bifunctional inhibitor/plant lipid transfer protein/seed storage helical" evidence="5">
    <location>
        <begin position="61"/>
        <end position="143"/>
    </location>
</feature>
<dbReference type="PANTHER" id="PTHR35496:SF4">
    <property type="entry name" value="2S SULFUR-RICH SEED STORAGE PROTEIN 2-LIKE"/>
    <property type="match status" value="1"/>
</dbReference>
<dbReference type="KEGG" id="soe:110795737"/>
<gene>
    <name evidence="7" type="primary">LOC110795737</name>
</gene>